<feature type="transmembrane region" description="Helical" evidence="1">
    <location>
        <begin position="85"/>
        <end position="104"/>
    </location>
</feature>
<evidence type="ECO:0000313" key="3">
    <source>
        <dbReference type="Proteomes" id="UP000024816"/>
    </source>
</evidence>
<feature type="transmembrane region" description="Helical" evidence="1">
    <location>
        <begin position="12"/>
        <end position="35"/>
    </location>
</feature>
<organism evidence="2 3">
    <name type="scientific">Hyphomonas jannaschiana VP2</name>
    <dbReference type="NCBI Taxonomy" id="1280952"/>
    <lineage>
        <taxon>Bacteria</taxon>
        <taxon>Pseudomonadati</taxon>
        <taxon>Pseudomonadota</taxon>
        <taxon>Alphaproteobacteria</taxon>
        <taxon>Hyphomonadales</taxon>
        <taxon>Hyphomonadaceae</taxon>
        <taxon>Hyphomonas</taxon>
    </lineage>
</organism>
<dbReference type="AlphaFoldDB" id="A0A059FIL6"/>
<keyword evidence="1" id="KW-0472">Membrane</keyword>
<reference evidence="2 3" key="1">
    <citation type="journal article" date="2014" name="Antonie Van Leeuwenhoek">
        <title>Hyphomonas beringensis sp. nov. and Hyphomonas chukchiensis sp. nov., isolated from surface seawater of the Bering Sea and Chukchi Sea.</title>
        <authorList>
            <person name="Li C."/>
            <person name="Lai Q."/>
            <person name="Li G."/>
            <person name="Dong C."/>
            <person name="Wang J."/>
            <person name="Liao Y."/>
            <person name="Shao Z."/>
        </authorList>
    </citation>
    <scope>NUCLEOTIDE SEQUENCE [LARGE SCALE GENOMIC DNA]</scope>
    <source>
        <strain evidence="2 3">VP2</strain>
    </source>
</reference>
<protein>
    <submittedName>
        <fullName evidence="2">Uncharacterized protein</fullName>
    </submittedName>
</protein>
<evidence type="ECO:0000313" key="2">
    <source>
        <dbReference type="EMBL" id="KCZ90490.1"/>
    </source>
</evidence>
<dbReference type="EMBL" id="ARYJ01000002">
    <property type="protein sequence ID" value="KCZ90490.1"/>
    <property type="molecule type" value="Genomic_DNA"/>
</dbReference>
<dbReference type="RefSeq" id="WP_035578728.1">
    <property type="nucleotide sequence ID" value="NZ_ARYJ01000002.1"/>
</dbReference>
<proteinExistence type="predicted"/>
<dbReference type="PATRIC" id="fig|1280952.3.peg.921"/>
<feature type="transmembrane region" description="Helical" evidence="1">
    <location>
        <begin position="55"/>
        <end position="78"/>
    </location>
</feature>
<keyword evidence="3" id="KW-1185">Reference proteome</keyword>
<keyword evidence="1" id="KW-0812">Transmembrane</keyword>
<feature type="transmembrane region" description="Helical" evidence="1">
    <location>
        <begin position="110"/>
        <end position="132"/>
    </location>
</feature>
<sequence>MSGSIVKTPWHLWVVGGLGVLWNAFGCFDFTMTATNNAAYLEPYPQELRDYWLNMPAWTWVIWAIGVFGGLLGSIALLLRRKFAYPLFAASFLGALVSMGRSYLDKEAPAVEGMAFMSLVILAIALLQALYARWLSRREVLR</sequence>
<comment type="caution">
    <text evidence="2">The sequence shown here is derived from an EMBL/GenBank/DDBJ whole genome shotgun (WGS) entry which is preliminary data.</text>
</comment>
<keyword evidence="1" id="KW-1133">Transmembrane helix</keyword>
<name>A0A059FIL6_9PROT</name>
<gene>
    <name evidence="2" type="ORF">HJA_04646</name>
</gene>
<dbReference type="eggNOG" id="ENOG50336M6">
    <property type="taxonomic scope" value="Bacteria"/>
</dbReference>
<accession>A0A059FIL6</accession>
<evidence type="ECO:0000256" key="1">
    <source>
        <dbReference type="SAM" id="Phobius"/>
    </source>
</evidence>
<dbReference type="Proteomes" id="UP000024816">
    <property type="component" value="Unassembled WGS sequence"/>
</dbReference>
<dbReference type="OrthoDB" id="5801787at2"/>
<dbReference type="STRING" id="1280952.HJA_04646"/>